<reference evidence="15 16" key="1">
    <citation type="submission" date="2009-02" db="EMBL/GenBank/DDBJ databases">
        <title>Annotation of Streptomyces hygroscopicus strain ATCC 53653.</title>
        <authorList>
            <consortium name="The Broad Institute Genome Sequencing Platform"/>
            <consortium name="Broad Institute Microbial Sequencing Center"/>
            <person name="Fischbach M."/>
            <person name="Godfrey P."/>
            <person name="Ward D."/>
            <person name="Young S."/>
            <person name="Zeng Q."/>
            <person name="Koehrsen M."/>
            <person name="Alvarado L."/>
            <person name="Berlin A.M."/>
            <person name="Bochicchio J."/>
            <person name="Borenstein D."/>
            <person name="Chapman S.B."/>
            <person name="Chen Z."/>
            <person name="Engels R."/>
            <person name="Freedman E."/>
            <person name="Gellesch M."/>
            <person name="Goldberg J."/>
            <person name="Griggs A."/>
            <person name="Gujja S."/>
            <person name="Heilman E.R."/>
            <person name="Heiman D.I."/>
            <person name="Hepburn T.A."/>
            <person name="Howarth C."/>
            <person name="Jen D."/>
            <person name="Larson L."/>
            <person name="Lewis B."/>
            <person name="Mehta T."/>
            <person name="Park D."/>
            <person name="Pearson M."/>
            <person name="Richards J."/>
            <person name="Roberts A."/>
            <person name="Saif S."/>
            <person name="Shea T.D."/>
            <person name="Shenoy N."/>
            <person name="Sisk P."/>
            <person name="Stolte C."/>
            <person name="Sykes S.N."/>
            <person name="Thomson T."/>
            <person name="Walk T."/>
            <person name="White J."/>
            <person name="Yandava C."/>
            <person name="Straight P."/>
            <person name="Clardy J."/>
            <person name="Hung D."/>
            <person name="Kolter R."/>
            <person name="Mekalanos J."/>
            <person name="Walker S."/>
            <person name="Walsh C.T."/>
            <person name="Wieland-Brown L.C."/>
            <person name="Haas B."/>
            <person name="Nusbaum C."/>
            <person name="Birren B."/>
        </authorList>
    </citation>
    <scope>NUCLEOTIDE SEQUENCE [LARGE SCALE GENOMIC DNA]</scope>
    <source>
        <strain evidence="15 16">ATCC 53653</strain>
    </source>
</reference>
<dbReference type="HOGENOM" id="CLU_000445_89_6_11"/>
<protein>
    <recommendedName>
        <fullName evidence="3">histidine kinase</fullName>
        <ecNumber evidence="3">2.7.13.3</ecNumber>
    </recommendedName>
</protein>
<dbReference type="PANTHER" id="PTHR45436:SF5">
    <property type="entry name" value="SENSOR HISTIDINE KINASE TRCS"/>
    <property type="match status" value="1"/>
</dbReference>
<dbReference type="InterPro" id="IPR003661">
    <property type="entry name" value="HisK_dim/P_dom"/>
</dbReference>
<evidence type="ECO:0000256" key="12">
    <source>
        <dbReference type="SAM" id="Phobius"/>
    </source>
</evidence>
<evidence type="ECO:0000256" key="10">
    <source>
        <dbReference type="ARBA" id="ARBA00023136"/>
    </source>
</evidence>
<dbReference type="Gene3D" id="6.10.340.10">
    <property type="match status" value="1"/>
</dbReference>
<dbReference type="Gene3D" id="3.30.565.10">
    <property type="entry name" value="Histidine kinase-like ATPase, C-terminal domain"/>
    <property type="match status" value="1"/>
</dbReference>
<dbReference type="PRINTS" id="PR00344">
    <property type="entry name" value="BCTRLSENSOR"/>
</dbReference>
<dbReference type="SUPFAM" id="SSF55874">
    <property type="entry name" value="ATPase domain of HSP90 chaperone/DNA topoisomerase II/histidine kinase"/>
    <property type="match status" value="1"/>
</dbReference>
<dbReference type="PROSITE" id="PS50885">
    <property type="entry name" value="HAMP"/>
    <property type="match status" value="1"/>
</dbReference>
<dbReference type="InterPro" id="IPR004358">
    <property type="entry name" value="Sig_transdc_His_kin-like_C"/>
</dbReference>
<evidence type="ECO:0000256" key="4">
    <source>
        <dbReference type="ARBA" id="ARBA00022553"/>
    </source>
</evidence>
<proteinExistence type="predicted"/>
<keyword evidence="9" id="KW-0902">Two-component regulatory system</keyword>
<evidence type="ECO:0000256" key="1">
    <source>
        <dbReference type="ARBA" id="ARBA00000085"/>
    </source>
</evidence>
<evidence type="ECO:0000256" key="9">
    <source>
        <dbReference type="ARBA" id="ARBA00023012"/>
    </source>
</evidence>
<dbReference type="PROSITE" id="PS50109">
    <property type="entry name" value="HIS_KIN"/>
    <property type="match status" value="1"/>
</dbReference>
<evidence type="ECO:0000259" key="14">
    <source>
        <dbReference type="PROSITE" id="PS50885"/>
    </source>
</evidence>
<sequence>MGRRGTAAFEDGVRPAGTPGPQRGHRAGPRDRVPADLGPRTRHGRQEPRRLRRLSAAQTVRRGRARPDPHRAWRGLRGTAAMSLRARLALAFAVVGAVVAVLVGLLSYRAASDRIFAEIDRSLRSATVTVAQNPDQAPTISGPGADLFPGPDRPGPGDEEEWRPVVRAVDRDGTSSHLGGPRVPLPVSDAHRALAASGTYGQSHTTEVVVDGRTYRELTTALGGDRGALQVAVPVDQTHYVLGGMAREIAGVSLAVLVVAAGTGRLLAGRITRRLARLAMVAEEVSAVDHADGSGLEGGRDEVGRLSASFSRMLARLAVAREAQERLVQDAAHELRTPLTSLRANAEVLRRVTELSPDSRDRLFDDIEGETRELGRLVDELVELALSRGRDEAEEPVELSAVARRAAQRVYRRTGRLVLCDADDWVVRGRRQGLERAVGNLLENAAKFAPATDGDEPIELRLRRGTITVSDRGPGIRAADAERVFDRFYRADTARGLPGSGLGLAIVRDVAEAHGGTVFARARPGGGAAVGFTVDPSRMLRHPEGSSHREGPGA</sequence>
<dbReference type="InterPro" id="IPR036097">
    <property type="entry name" value="HisK_dim/P_sf"/>
</dbReference>
<dbReference type="STRING" id="457427.SSOG_00957"/>
<dbReference type="InterPro" id="IPR005467">
    <property type="entry name" value="His_kinase_dom"/>
</dbReference>
<keyword evidence="8 12" id="KW-1133">Transmembrane helix</keyword>
<dbReference type="SMART" id="SM00388">
    <property type="entry name" value="HisKA"/>
    <property type="match status" value="1"/>
</dbReference>
<evidence type="ECO:0000313" key="15">
    <source>
        <dbReference type="EMBL" id="EFL21245.1"/>
    </source>
</evidence>
<dbReference type="CDD" id="cd00075">
    <property type="entry name" value="HATPase"/>
    <property type="match status" value="1"/>
</dbReference>
<keyword evidence="16" id="KW-1185">Reference proteome</keyword>
<keyword evidence="10 12" id="KW-0472">Membrane</keyword>
<dbReference type="Gene3D" id="1.10.287.130">
    <property type="match status" value="1"/>
</dbReference>
<gene>
    <name evidence="15" type="ORF">SSOG_00957</name>
</gene>
<accession>D9WHJ3</accession>
<evidence type="ECO:0000256" key="11">
    <source>
        <dbReference type="SAM" id="MobiDB-lite"/>
    </source>
</evidence>
<keyword evidence="6 12" id="KW-0812">Transmembrane</keyword>
<feature type="transmembrane region" description="Helical" evidence="12">
    <location>
        <begin position="88"/>
        <end position="108"/>
    </location>
</feature>
<name>D9WHJ3_9ACTN</name>
<feature type="domain" description="HAMP" evidence="14">
    <location>
        <begin position="269"/>
        <end position="322"/>
    </location>
</feature>
<dbReference type="Pfam" id="PF00512">
    <property type="entry name" value="HisKA"/>
    <property type="match status" value="1"/>
</dbReference>
<dbReference type="InterPro" id="IPR036890">
    <property type="entry name" value="HATPase_C_sf"/>
</dbReference>
<comment type="subcellular location">
    <subcellularLocation>
        <location evidence="2">Cell membrane</location>
    </subcellularLocation>
</comment>
<evidence type="ECO:0000256" key="5">
    <source>
        <dbReference type="ARBA" id="ARBA00022679"/>
    </source>
</evidence>
<evidence type="ECO:0000313" key="16">
    <source>
        <dbReference type="Proteomes" id="UP000003963"/>
    </source>
</evidence>
<feature type="domain" description="Histidine kinase" evidence="13">
    <location>
        <begin position="330"/>
        <end position="538"/>
    </location>
</feature>
<dbReference type="EMBL" id="GG657754">
    <property type="protein sequence ID" value="EFL21245.1"/>
    <property type="molecule type" value="Genomic_DNA"/>
</dbReference>
<dbReference type="InterPro" id="IPR050428">
    <property type="entry name" value="TCS_sensor_his_kinase"/>
</dbReference>
<organism evidence="15 16">
    <name type="scientific">Streptomyces himastatinicus ATCC 53653</name>
    <dbReference type="NCBI Taxonomy" id="457427"/>
    <lineage>
        <taxon>Bacteria</taxon>
        <taxon>Bacillati</taxon>
        <taxon>Actinomycetota</taxon>
        <taxon>Actinomycetes</taxon>
        <taxon>Kitasatosporales</taxon>
        <taxon>Streptomycetaceae</taxon>
        <taxon>Streptomyces</taxon>
        <taxon>Streptomyces violaceusniger group</taxon>
    </lineage>
</organism>
<dbReference type="CDD" id="cd00082">
    <property type="entry name" value="HisKA"/>
    <property type="match status" value="1"/>
</dbReference>
<comment type="catalytic activity">
    <reaction evidence="1">
        <text>ATP + protein L-histidine = ADP + protein N-phospho-L-histidine.</text>
        <dbReference type="EC" id="2.7.13.3"/>
    </reaction>
</comment>
<keyword evidence="7 15" id="KW-0418">Kinase</keyword>
<dbReference type="SUPFAM" id="SSF47384">
    <property type="entry name" value="Homodimeric domain of signal transducing histidine kinase"/>
    <property type="match status" value="1"/>
</dbReference>
<evidence type="ECO:0000256" key="2">
    <source>
        <dbReference type="ARBA" id="ARBA00004236"/>
    </source>
</evidence>
<keyword evidence="5" id="KW-0808">Transferase</keyword>
<dbReference type="EC" id="2.7.13.3" evidence="3"/>
<dbReference type="InterPro" id="IPR003660">
    <property type="entry name" value="HAMP_dom"/>
</dbReference>
<feature type="region of interest" description="Disordered" evidence="11">
    <location>
        <begin position="132"/>
        <end position="160"/>
    </location>
</feature>
<evidence type="ECO:0000256" key="8">
    <source>
        <dbReference type="ARBA" id="ARBA00022989"/>
    </source>
</evidence>
<evidence type="ECO:0000256" key="3">
    <source>
        <dbReference type="ARBA" id="ARBA00012438"/>
    </source>
</evidence>
<dbReference type="GO" id="GO:0000155">
    <property type="term" value="F:phosphorelay sensor kinase activity"/>
    <property type="evidence" value="ECO:0007669"/>
    <property type="project" value="InterPro"/>
</dbReference>
<dbReference type="AlphaFoldDB" id="D9WHJ3"/>
<dbReference type="PANTHER" id="PTHR45436">
    <property type="entry name" value="SENSOR HISTIDINE KINASE YKOH"/>
    <property type="match status" value="1"/>
</dbReference>
<evidence type="ECO:0000256" key="6">
    <source>
        <dbReference type="ARBA" id="ARBA00022692"/>
    </source>
</evidence>
<keyword evidence="4" id="KW-0597">Phosphoprotein</keyword>
<dbReference type="InterPro" id="IPR003594">
    <property type="entry name" value="HATPase_dom"/>
</dbReference>
<feature type="region of interest" description="Disordered" evidence="11">
    <location>
        <begin position="1"/>
        <end position="48"/>
    </location>
</feature>
<dbReference type="SMART" id="SM00387">
    <property type="entry name" value="HATPase_c"/>
    <property type="match status" value="1"/>
</dbReference>
<dbReference type="Proteomes" id="UP000003963">
    <property type="component" value="Unassembled WGS sequence"/>
</dbReference>
<dbReference type="Pfam" id="PF02518">
    <property type="entry name" value="HATPase_c"/>
    <property type="match status" value="1"/>
</dbReference>
<dbReference type="GO" id="GO:0005886">
    <property type="term" value="C:plasma membrane"/>
    <property type="evidence" value="ECO:0007669"/>
    <property type="project" value="UniProtKB-SubCell"/>
</dbReference>
<evidence type="ECO:0000259" key="13">
    <source>
        <dbReference type="PROSITE" id="PS50109"/>
    </source>
</evidence>
<evidence type="ECO:0000256" key="7">
    <source>
        <dbReference type="ARBA" id="ARBA00022777"/>
    </source>
</evidence>